<protein>
    <submittedName>
        <fullName evidence="1">Uncharacterized protein</fullName>
    </submittedName>
</protein>
<dbReference type="InParanoid" id="A0A0C2ZF98"/>
<evidence type="ECO:0000313" key="1">
    <source>
        <dbReference type="EMBL" id="KIM60388.1"/>
    </source>
</evidence>
<reference evidence="2" key="2">
    <citation type="submission" date="2015-01" db="EMBL/GenBank/DDBJ databases">
        <title>Evolutionary Origins and Diversification of the Mycorrhizal Mutualists.</title>
        <authorList>
            <consortium name="DOE Joint Genome Institute"/>
            <consortium name="Mycorrhizal Genomics Consortium"/>
            <person name="Kohler A."/>
            <person name="Kuo A."/>
            <person name="Nagy L.G."/>
            <person name="Floudas D."/>
            <person name="Copeland A."/>
            <person name="Barry K.W."/>
            <person name="Cichocki N."/>
            <person name="Veneault-Fourrey C."/>
            <person name="LaButti K."/>
            <person name="Lindquist E.A."/>
            <person name="Lipzen A."/>
            <person name="Lundell T."/>
            <person name="Morin E."/>
            <person name="Murat C."/>
            <person name="Riley R."/>
            <person name="Ohm R."/>
            <person name="Sun H."/>
            <person name="Tunlid A."/>
            <person name="Henrissat B."/>
            <person name="Grigoriev I.V."/>
            <person name="Hibbett D.S."/>
            <person name="Martin F."/>
        </authorList>
    </citation>
    <scope>NUCLEOTIDE SEQUENCE [LARGE SCALE GENOMIC DNA]</scope>
    <source>
        <strain evidence="2">Foug A</strain>
    </source>
</reference>
<sequence length="96" mass="10568">MQKVEHGDPSDSVELQGWSVQLQVHLLVVSTTSVPVQSRRSNCRALSPVLFATGPPLTQQLRRIGVCDNPTRCPTFLRQLCLTALDASMEVSQVHT</sequence>
<gene>
    <name evidence="1" type="ORF">SCLCIDRAFT_1216845</name>
</gene>
<reference evidence="1 2" key="1">
    <citation type="submission" date="2014-04" db="EMBL/GenBank/DDBJ databases">
        <authorList>
            <consortium name="DOE Joint Genome Institute"/>
            <person name="Kuo A."/>
            <person name="Kohler A."/>
            <person name="Nagy L.G."/>
            <person name="Floudas D."/>
            <person name="Copeland A."/>
            <person name="Barry K.W."/>
            <person name="Cichocki N."/>
            <person name="Veneault-Fourrey C."/>
            <person name="LaButti K."/>
            <person name="Lindquist E.A."/>
            <person name="Lipzen A."/>
            <person name="Lundell T."/>
            <person name="Morin E."/>
            <person name="Murat C."/>
            <person name="Sun H."/>
            <person name="Tunlid A."/>
            <person name="Henrissat B."/>
            <person name="Grigoriev I.V."/>
            <person name="Hibbett D.S."/>
            <person name="Martin F."/>
            <person name="Nordberg H.P."/>
            <person name="Cantor M.N."/>
            <person name="Hua S.X."/>
        </authorList>
    </citation>
    <scope>NUCLEOTIDE SEQUENCE [LARGE SCALE GENOMIC DNA]</scope>
    <source>
        <strain evidence="1 2">Foug A</strain>
    </source>
</reference>
<dbReference type="HOGENOM" id="CLU_2360988_0_0_1"/>
<dbReference type="EMBL" id="KN822062">
    <property type="protein sequence ID" value="KIM60388.1"/>
    <property type="molecule type" value="Genomic_DNA"/>
</dbReference>
<dbReference type="AlphaFoldDB" id="A0A0C2ZF98"/>
<accession>A0A0C2ZF98</accession>
<organism evidence="1 2">
    <name type="scientific">Scleroderma citrinum Foug A</name>
    <dbReference type="NCBI Taxonomy" id="1036808"/>
    <lineage>
        <taxon>Eukaryota</taxon>
        <taxon>Fungi</taxon>
        <taxon>Dikarya</taxon>
        <taxon>Basidiomycota</taxon>
        <taxon>Agaricomycotina</taxon>
        <taxon>Agaricomycetes</taxon>
        <taxon>Agaricomycetidae</taxon>
        <taxon>Boletales</taxon>
        <taxon>Sclerodermatineae</taxon>
        <taxon>Sclerodermataceae</taxon>
        <taxon>Scleroderma</taxon>
    </lineage>
</organism>
<keyword evidence="2" id="KW-1185">Reference proteome</keyword>
<name>A0A0C2ZF98_9AGAM</name>
<proteinExistence type="predicted"/>
<dbReference type="Proteomes" id="UP000053989">
    <property type="component" value="Unassembled WGS sequence"/>
</dbReference>
<evidence type="ECO:0000313" key="2">
    <source>
        <dbReference type="Proteomes" id="UP000053989"/>
    </source>
</evidence>